<proteinExistence type="predicted"/>
<keyword evidence="3" id="KW-1185">Reference proteome</keyword>
<protein>
    <submittedName>
        <fullName evidence="2">Uncharacterized protein</fullName>
    </submittedName>
</protein>
<name>A0A2T7PN18_POMCA</name>
<feature type="compositionally biased region" description="Basic and acidic residues" evidence="1">
    <location>
        <begin position="15"/>
        <end position="26"/>
    </location>
</feature>
<accession>A0A2T7PN18</accession>
<dbReference type="AlphaFoldDB" id="A0A2T7PN18"/>
<feature type="region of interest" description="Disordered" evidence="1">
    <location>
        <begin position="1"/>
        <end position="26"/>
    </location>
</feature>
<sequence length="107" mass="11969">MIKEIVNKMKAGATDGRKQKLEESKTDEDQKVLGYRRRELSLMAKQIFKILTPDEIATYPGLKVESAGLSLIGHDPDPDTPSVELVLMLTKAFSARVQTQQVVITIR</sequence>
<evidence type="ECO:0000256" key="1">
    <source>
        <dbReference type="SAM" id="MobiDB-lite"/>
    </source>
</evidence>
<evidence type="ECO:0000313" key="2">
    <source>
        <dbReference type="EMBL" id="PVD34813.1"/>
    </source>
</evidence>
<evidence type="ECO:0000313" key="3">
    <source>
        <dbReference type="Proteomes" id="UP000245119"/>
    </source>
</evidence>
<reference evidence="2 3" key="1">
    <citation type="submission" date="2018-04" db="EMBL/GenBank/DDBJ databases">
        <title>The genome of golden apple snail Pomacea canaliculata provides insight into stress tolerance and invasive adaptation.</title>
        <authorList>
            <person name="Liu C."/>
            <person name="Liu B."/>
            <person name="Ren Y."/>
            <person name="Zhang Y."/>
            <person name="Wang H."/>
            <person name="Li S."/>
            <person name="Jiang F."/>
            <person name="Yin L."/>
            <person name="Zhang G."/>
            <person name="Qian W."/>
            <person name="Fan W."/>
        </authorList>
    </citation>
    <scope>NUCLEOTIDE SEQUENCE [LARGE SCALE GENOMIC DNA]</scope>
    <source>
        <strain evidence="2">SZHN2017</strain>
        <tissue evidence="2">Muscle</tissue>
    </source>
</reference>
<comment type="caution">
    <text evidence="2">The sequence shown here is derived from an EMBL/GenBank/DDBJ whole genome shotgun (WGS) entry which is preliminary data.</text>
</comment>
<organism evidence="2 3">
    <name type="scientific">Pomacea canaliculata</name>
    <name type="common">Golden apple snail</name>
    <dbReference type="NCBI Taxonomy" id="400727"/>
    <lineage>
        <taxon>Eukaryota</taxon>
        <taxon>Metazoa</taxon>
        <taxon>Spiralia</taxon>
        <taxon>Lophotrochozoa</taxon>
        <taxon>Mollusca</taxon>
        <taxon>Gastropoda</taxon>
        <taxon>Caenogastropoda</taxon>
        <taxon>Architaenioglossa</taxon>
        <taxon>Ampullarioidea</taxon>
        <taxon>Ampullariidae</taxon>
        <taxon>Pomacea</taxon>
    </lineage>
</organism>
<dbReference type="EMBL" id="PZQS01000003">
    <property type="protein sequence ID" value="PVD34813.1"/>
    <property type="molecule type" value="Genomic_DNA"/>
</dbReference>
<gene>
    <name evidence="2" type="ORF">C0Q70_06091</name>
</gene>
<dbReference type="Proteomes" id="UP000245119">
    <property type="component" value="Linkage Group LG3"/>
</dbReference>